<sequence length="141" mass="15147">MSTDCATAEARVVGWTTAGVRVALAATGGCGRCAARGGCGARWLLRRSDDRRELEIDTEQRPAIGQTVTLALSRTSLVRASVLVYGLPLWLALGATLAVNVQSPDHWSLPLVFIAGLALGGVVLRRHLRRRAETYRPTLVL</sequence>
<dbReference type="EMBL" id="CP098827">
    <property type="protein sequence ID" value="XBO72628.1"/>
    <property type="molecule type" value="Genomic_DNA"/>
</dbReference>
<keyword evidence="1" id="KW-0812">Transmembrane</keyword>
<keyword evidence="1" id="KW-1133">Transmembrane helix</keyword>
<evidence type="ECO:0000256" key="1">
    <source>
        <dbReference type="SAM" id="Phobius"/>
    </source>
</evidence>
<organism evidence="2">
    <name type="scientific">Halomonas sp. RT37</name>
    <dbReference type="NCBI Taxonomy" id="2950872"/>
    <lineage>
        <taxon>Bacteria</taxon>
        <taxon>Pseudomonadati</taxon>
        <taxon>Pseudomonadota</taxon>
        <taxon>Gammaproteobacteria</taxon>
        <taxon>Oceanospirillales</taxon>
        <taxon>Halomonadaceae</taxon>
        <taxon>Halomonas</taxon>
    </lineage>
</organism>
<name>A0AAU7KP63_9GAMM</name>
<dbReference type="AlphaFoldDB" id="A0AAU7KP63"/>
<dbReference type="InterPro" id="IPR026268">
    <property type="entry name" value="RseC"/>
</dbReference>
<feature type="transmembrane region" description="Helical" evidence="1">
    <location>
        <begin position="107"/>
        <end position="124"/>
    </location>
</feature>
<gene>
    <name evidence="2" type="ORF">NFG58_07995</name>
</gene>
<protein>
    <submittedName>
        <fullName evidence="2">SoxR reducing system RseC family protein</fullName>
    </submittedName>
</protein>
<dbReference type="PIRSF" id="PIRSF004923">
    <property type="entry name" value="RseC"/>
    <property type="match status" value="1"/>
</dbReference>
<feature type="transmembrane region" description="Helical" evidence="1">
    <location>
        <begin position="82"/>
        <end position="101"/>
    </location>
</feature>
<accession>A0AAU7KP63</accession>
<dbReference type="PANTHER" id="PTHR35867:SF1">
    <property type="entry name" value="PROTEIN RSEC"/>
    <property type="match status" value="1"/>
</dbReference>
<dbReference type="Pfam" id="PF04246">
    <property type="entry name" value="RseC_MucC"/>
    <property type="match status" value="1"/>
</dbReference>
<dbReference type="InterPro" id="IPR007359">
    <property type="entry name" value="SigmaE_reg_RseC_MucC"/>
</dbReference>
<keyword evidence="1" id="KW-0472">Membrane</keyword>
<dbReference type="RefSeq" id="WP_348827914.1">
    <property type="nucleotide sequence ID" value="NZ_CP098827.1"/>
</dbReference>
<evidence type="ECO:0000313" key="2">
    <source>
        <dbReference type="EMBL" id="XBO72628.1"/>
    </source>
</evidence>
<proteinExistence type="predicted"/>
<dbReference type="PANTHER" id="PTHR35867">
    <property type="entry name" value="PROTEIN RSEC"/>
    <property type="match status" value="1"/>
</dbReference>
<reference evidence="2" key="1">
    <citation type="submission" date="2022-06" db="EMBL/GenBank/DDBJ databases">
        <title>A novel DMS-producing enzyme.</title>
        <authorList>
            <person name="Zhang Y."/>
        </authorList>
    </citation>
    <scope>NUCLEOTIDE SEQUENCE</scope>
    <source>
        <strain evidence="2">RT37</strain>
    </source>
</reference>